<protein>
    <submittedName>
        <fullName evidence="2">Uncharacterized protein</fullName>
    </submittedName>
</protein>
<dbReference type="EMBL" id="UPSH01000001">
    <property type="protein sequence ID" value="VBB18606.1"/>
    <property type="molecule type" value="Genomic_DNA"/>
</dbReference>
<dbReference type="Proteomes" id="UP000594342">
    <property type="component" value="Unassembled WGS sequence"/>
</dbReference>
<comment type="caution">
    <text evidence="2">The sequence shown here is derived from an EMBL/GenBank/DDBJ whole genome shotgun (WGS) entry which is preliminary data.</text>
</comment>
<proteinExistence type="predicted"/>
<reference evidence="2 3" key="1">
    <citation type="submission" date="2018-10" db="EMBL/GenBank/DDBJ databases">
        <authorList>
            <consortium name="IHU Genomes"/>
        </authorList>
    </citation>
    <scope>NUCLEOTIDE SEQUENCE [LARGE SCALE GENOMIC DNA]</scope>
    <source>
        <strain evidence="2 3">A1</strain>
    </source>
</reference>
<gene>
    <name evidence="2" type="ORF">YASMINEVIRUS_1069</name>
</gene>
<accession>A0A5K0UBS1</accession>
<keyword evidence="1" id="KW-1133">Transmembrane helix</keyword>
<evidence type="ECO:0000313" key="2">
    <source>
        <dbReference type="EMBL" id="VBB18606.1"/>
    </source>
</evidence>
<keyword evidence="3" id="KW-1185">Reference proteome</keyword>
<keyword evidence="1" id="KW-0812">Transmembrane</keyword>
<organism evidence="2 3">
    <name type="scientific">Yasminevirus sp. GU-2018</name>
    <dbReference type="NCBI Taxonomy" id="2420051"/>
    <lineage>
        <taxon>Viruses</taxon>
        <taxon>Varidnaviria</taxon>
        <taxon>Bamfordvirae</taxon>
        <taxon>Nucleocytoviricota</taxon>
        <taxon>Megaviricetes</taxon>
        <taxon>Imitervirales</taxon>
        <taxon>Mimiviridae</taxon>
        <taxon>Klosneuvirinae</taxon>
        <taxon>Yasminevirus</taxon>
        <taxon>Yasminevirus saudimassiliense</taxon>
    </lineage>
</organism>
<feature type="transmembrane region" description="Helical" evidence="1">
    <location>
        <begin position="43"/>
        <end position="65"/>
    </location>
</feature>
<name>A0A5K0UBS1_9VIRU</name>
<keyword evidence="1" id="KW-0472">Membrane</keyword>
<evidence type="ECO:0000313" key="3">
    <source>
        <dbReference type="Proteomes" id="UP000594342"/>
    </source>
</evidence>
<evidence type="ECO:0000256" key="1">
    <source>
        <dbReference type="SAM" id="Phobius"/>
    </source>
</evidence>
<sequence>MCQRIGIIRHTQFSIFVRRNDLKYVFTTINRPLMNNEDSCDNFVMILTVALIVVVGYTVLIGFMYPSEDECGDNTEQKKTQQKENFGALQSLYSNDGPQDAYLTVENDPDLYYDPYGYWRGVTWNLPTRNINSIAFYPHLYERYIDRYGTLYPYWSL</sequence>